<dbReference type="CDD" id="cd00082">
    <property type="entry name" value="HisKA"/>
    <property type="match status" value="1"/>
</dbReference>
<evidence type="ECO:0000313" key="11">
    <source>
        <dbReference type="Proteomes" id="UP000824263"/>
    </source>
</evidence>
<accession>A0A9D1RC38</accession>
<evidence type="ECO:0000256" key="8">
    <source>
        <dbReference type="ARBA" id="ARBA00023012"/>
    </source>
</evidence>
<evidence type="ECO:0000256" key="3">
    <source>
        <dbReference type="ARBA" id="ARBA00022553"/>
    </source>
</evidence>
<reference evidence="10" key="2">
    <citation type="submission" date="2021-04" db="EMBL/GenBank/DDBJ databases">
        <authorList>
            <person name="Gilroy R."/>
        </authorList>
    </citation>
    <scope>NUCLEOTIDE SEQUENCE</scope>
    <source>
        <strain evidence="10">ChiSxjej1B13-11762</strain>
    </source>
</reference>
<name>A0A9D1RC38_9FIRM</name>
<keyword evidence="5" id="KW-0547">Nucleotide-binding</keyword>
<evidence type="ECO:0000259" key="9">
    <source>
        <dbReference type="PROSITE" id="PS50109"/>
    </source>
</evidence>
<dbReference type="PANTHER" id="PTHR43065:SF10">
    <property type="entry name" value="PEROXIDE STRESS-ACTIVATED HISTIDINE KINASE MAK3"/>
    <property type="match status" value="1"/>
</dbReference>
<dbReference type="SMART" id="SM00387">
    <property type="entry name" value="HATPase_c"/>
    <property type="match status" value="1"/>
</dbReference>
<dbReference type="Proteomes" id="UP000824263">
    <property type="component" value="Unassembled WGS sequence"/>
</dbReference>
<dbReference type="Pfam" id="PF02518">
    <property type="entry name" value="HATPase_c"/>
    <property type="match status" value="1"/>
</dbReference>
<dbReference type="InterPro" id="IPR003594">
    <property type="entry name" value="HATPase_dom"/>
</dbReference>
<dbReference type="InterPro" id="IPR036097">
    <property type="entry name" value="HisK_dim/P_sf"/>
</dbReference>
<evidence type="ECO:0000256" key="4">
    <source>
        <dbReference type="ARBA" id="ARBA00022679"/>
    </source>
</evidence>
<dbReference type="InterPro" id="IPR004358">
    <property type="entry name" value="Sig_transdc_His_kin-like_C"/>
</dbReference>
<dbReference type="GO" id="GO:0000155">
    <property type="term" value="F:phosphorelay sensor kinase activity"/>
    <property type="evidence" value="ECO:0007669"/>
    <property type="project" value="InterPro"/>
</dbReference>
<comment type="caution">
    <text evidence="10">The sequence shown here is derived from an EMBL/GenBank/DDBJ whole genome shotgun (WGS) entry which is preliminary data.</text>
</comment>
<dbReference type="EC" id="2.7.13.3" evidence="2"/>
<evidence type="ECO:0000256" key="2">
    <source>
        <dbReference type="ARBA" id="ARBA00012438"/>
    </source>
</evidence>
<dbReference type="Gene3D" id="1.10.287.130">
    <property type="match status" value="1"/>
</dbReference>
<comment type="catalytic activity">
    <reaction evidence="1">
        <text>ATP + protein L-histidine = ADP + protein N-phospho-L-histidine.</text>
        <dbReference type="EC" id="2.7.13.3"/>
    </reaction>
</comment>
<evidence type="ECO:0000256" key="1">
    <source>
        <dbReference type="ARBA" id="ARBA00000085"/>
    </source>
</evidence>
<dbReference type="PROSITE" id="PS50109">
    <property type="entry name" value="HIS_KIN"/>
    <property type="match status" value="1"/>
</dbReference>
<evidence type="ECO:0000256" key="7">
    <source>
        <dbReference type="ARBA" id="ARBA00022840"/>
    </source>
</evidence>
<dbReference type="AlphaFoldDB" id="A0A9D1RC38"/>
<feature type="domain" description="Histidine kinase" evidence="9">
    <location>
        <begin position="37"/>
        <end position="248"/>
    </location>
</feature>
<keyword evidence="7" id="KW-0067">ATP-binding</keyword>
<organism evidence="10 11">
    <name type="scientific">Candidatus Dorea gallistercoris</name>
    <dbReference type="NCBI Taxonomy" id="2838542"/>
    <lineage>
        <taxon>Bacteria</taxon>
        <taxon>Bacillati</taxon>
        <taxon>Bacillota</taxon>
        <taxon>Clostridia</taxon>
        <taxon>Lachnospirales</taxon>
        <taxon>Lachnospiraceae</taxon>
        <taxon>Dorea</taxon>
    </lineage>
</organism>
<keyword evidence="8" id="KW-0902">Two-component regulatory system</keyword>
<dbReference type="SUPFAM" id="SSF55874">
    <property type="entry name" value="ATPase domain of HSP90 chaperone/DNA topoisomerase II/histidine kinase"/>
    <property type="match status" value="1"/>
</dbReference>
<proteinExistence type="predicted"/>
<keyword evidence="4" id="KW-0808">Transferase</keyword>
<reference evidence="10" key="1">
    <citation type="journal article" date="2021" name="PeerJ">
        <title>Extensive microbial diversity within the chicken gut microbiome revealed by metagenomics and culture.</title>
        <authorList>
            <person name="Gilroy R."/>
            <person name="Ravi A."/>
            <person name="Getino M."/>
            <person name="Pursley I."/>
            <person name="Horton D.L."/>
            <person name="Alikhan N.F."/>
            <person name="Baker D."/>
            <person name="Gharbi K."/>
            <person name="Hall N."/>
            <person name="Watson M."/>
            <person name="Adriaenssens E.M."/>
            <person name="Foster-Nyarko E."/>
            <person name="Jarju S."/>
            <person name="Secka A."/>
            <person name="Antonio M."/>
            <person name="Oren A."/>
            <person name="Chaudhuri R.R."/>
            <person name="La Ragione R."/>
            <person name="Hildebrand F."/>
            <person name="Pallen M.J."/>
        </authorList>
    </citation>
    <scope>NUCLEOTIDE SEQUENCE</scope>
    <source>
        <strain evidence="10">ChiSxjej1B13-11762</strain>
    </source>
</reference>
<dbReference type="InterPro" id="IPR003661">
    <property type="entry name" value="HisK_dim/P_dom"/>
</dbReference>
<dbReference type="InterPro" id="IPR036890">
    <property type="entry name" value="HATPase_C_sf"/>
</dbReference>
<dbReference type="PRINTS" id="PR00344">
    <property type="entry name" value="BCTRLSENSOR"/>
</dbReference>
<dbReference type="CDD" id="cd00075">
    <property type="entry name" value="HATPase"/>
    <property type="match status" value="1"/>
</dbReference>
<dbReference type="EMBL" id="DXGF01000118">
    <property type="protein sequence ID" value="HIW83932.1"/>
    <property type="molecule type" value="Genomic_DNA"/>
</dbReference>
<keyword evidence="6 10" id="KW-0418">Kinase</keyword>
<dbReference type="PANTHER" id="PTHR43065">
    <property type="entry name" value="SENSOR HISTIDINE KINASE"/>
    <property type="match status" value="1"/>
</dbReference>
<dbReference type="InterPro" id="IPR005467">
    <property type="entry name" value="His_kinase_dom"/>
</dbReference>
<protein>
    <recommendedName>
        <fullName evidence="2">histidine kinase</fullName>
        <ecNumber evidence="2">2.7.13.3</ecNumber>
    </recommendedName>
</protein>
<keyword evidence="3" id="KW-0597">Phosphoprotein</keyword>
<sequence>MFSATDYDKLQQIMEESPQKKDLLTRLLESHRMDISTISHEIRNPFTLIYSTLQLIEAERPDLVSCGHWQNLRQDMEYIKQLLEELSSYNNGDRLKLSLTDTNTFLKTLALSFASSLVDTNIEFVSEIAPDLPAISIDPVKMRQVLLNLLRNAKDAVSSTAFPDGRTPSVGLRASRSDDSLLITVSDNGCGIESEELSHIFEPFVTHKENGTGLGLAIARRIVTAHGGTLEVTSAPGHPTVFSISLPV</sequence>
<dbReference type="Gene3D" id="3.30.565.10">
    <property type="entry name" value="Histidine kinase-like ATPase, C-terminal domain"/>
    <property type="match status" value="1"/>
</dbReference>
<evidence type="ECO:0000256" key="5">
    <source>
        <dbReference type="ARBA" id="ARBA00022741"/>
    </source>
</evidence>
<gene>
    <name evidence="10" type="ORF">H9873_06395</name>
</gene>
<dbReference type="GO" id="GO:0005524">
    <property type="term" value="F:ATP binding"/>
    <property type="evidence" value="ECO:0007669"/>
    <property type="project" value="UniProtKB-KW"/>
</dbReference>
<dbReference type="Pfam" id="PF00512">
    <property type="entry name" value="HisKA"/>
    <property type="match status" value="1"/>
</dbReference>
<dbReference type="SUPFAM" id="SSF47384">
    <property type="entry name" value="Homodimeric domain of signal transducing histidine kinase"/>
    <property type="match status" value="1"/>
</dbReference>
<evidence type="ECO:0000256" key="6">
    <source>
        <dbReference type="ARBA" id="ARBA00022777"/>
    </source>
</evidence>
<evidence type="ECO:0000313" key="10">
    <source>
        <dbReference type="EMBL" id="HIW83932.1"/>
    </source>
</evidence>